<dbReference type="GO" id="GO:0006629">
    <property type="term" value="P:lipid metabolic process"/>
    <property type="evidence" value="ECO:0007669"/>
    <property type="project" value="InterPro"/>
</dbReference>
<keyword evidence="3" id="KW-0560">Oxidoreductase</keyword>
<keyword evidence="4" id="KW-1133">Transmembrane helix</keyword>
<feature type="transmembrane region" description="Helical" evidence="4">
    <location>
        <begin position="164"/>
        <end position="184"/>
    </location>
</feature>
<comment type="subcellular location">
    <subcellularLocation>
        <location evidence="1">Membrane</location>
    </subcellularLocation>
</comment>
<dbReference type="GO" id="GO:0016491">
    <property type="term" value="F:oxidoreductase activity"/>
    <property type="evidence" value="ECO:0007669"/>
    <property type="project" value="UniProtKB-KW"/>
</dbReference>
<organism evidence="6 7">
    <name type="scientific">Artemisia annua</name>
    <name type="common">Sweet wormwood</name>
    <dbReference type="NCBI Taxonomy" id="35608"/>
    <lineage>
        <taxon>Eukaryota</taxon>
        <taxon>Viridiplantae</taxon>
        <taxon>Streptophyta</taxon>
        <taxon>Embryophyta</taxon>
        <taxon>Tracheophyta</taxon>
        <taxon>Spermatophyta</taxon>
        <taxon>Magnoliopsida</taxon>
        <taxon>eudicotyledons</taxon>
        <taxon>Gunneridae</taxon>
        <taxon>Pentapetalae</taxon>
        <taxon>asterids</taxon>
        <taxon>campanulids</taxon>
        <taxon>Asterales</taxon>
        <taxon>Asteraceae</taxon>
        <taxon>Asteroideae</taxon>
        <taxon>Anthemideae</taxon>
        <taxon>Artemisiinae</taxon>
        <taxon>Artemisia</taxon>
    </lineage>
</organism>
<dbReference type="EMBL" id="PKPP01003616">
    <property type="protein sequence ID" value="PWA68510.1"/>
    <property type="molecule type" value="Genomic_DNA"/>
</dbReference>
<keyword evidence="4" id="KW-0472">Membrane</keyword>
<feature type="transmembrane region" description="Helical" evidence="4">
    <location>
        <begin position="238"/>
        <end position="260"/>
    </location>
</feature>
<gene>
    <name evidence="6" type="ORF">CTI12_AA152870</name>
</gene>
<evidence type="ECO:0000256" key="4">
    <source>
        <dbReference type="SAM" id="Phobius"/>
    </source>
</evidence>
<evidence type="ECO:0000256" key="3">
    <source>
        <dbReference type="ARBA" id="ARBA00023002"/>
    </source>
</evidence>
<dbReference type="CDD" id="cd03507">
    <property type="entry name" value="Delta12-FADS-like"/>
    <property type="match status" value="1"/>
</dbReference>
<dbReference type="Pfam" id="PF00487">
    <property type="entry name" value="FA_desaturase"/>
    <property type="match status" value="1"/>
</dbReference>
<dbReference type="InterPro" id="IPR005804">
    <property type="entry name" value="FA_desaturase_dom"/>
</dbReference>
<feature type="transmembrane region" description="Helical" evidence="4">
    <location>
        <begin position="41"/>
        <end position="58"/>
    </location>
</feature>
<proteinExistence type="inferred from homology"/>
<protein>
    <submittedName>
        <fullName evidence="6">Fatty acid conjugase FAC2 B</fullName>
    </submittedName>
</protein>
<evidence type="ECO:0000256" key="2">
    <source>
        <dbReference type="ARBA" id="ARBA00009295"/>
    </source>
</evidence>
<dbReference type="OrthoDB" id="1461976at2759"/>
<evidence type="ECO:0000313" key="7">
    <source>
        <dbReference type="Proteomes" id="UP000245207"/>
    </source>
</evidence>
<feature type="transmembrane region" description="Helical" evidence="4">
    <location>
        <begin position="213"/>
        <end position="232"/>
    </location>
</feature>
<keyword evidence="7" id="KW-1185">Reference proteome</keyword>
<dbReference type="AlphaFoldDB" id="A0A2U1N4S3"/>
<sequence>MGASDDMKLLDRVPTSKPPFEYNDLKKAIPPHCFEKKLFRSLYAISIEILIMFTLYYVASNYFHILPRFLSCVVWPVYWIFQGVMLVRSWTTGHECGHHSFCGYGWLDDTIGYLLHTFILTPYFSFKFSHANHHSHTNSLEYDETHIPKRKSHRLYYEVMNNPIGWMFTILLHITLAYPLYLICNYGGRKYKGLASHFYPQSPIFKNSQRRKVFVSDVGIFIVLYAYYRVVMTQGATWAFYVYGGPWIFMCVIVTIITYLQHNHPSIPHYDSTEWNWIRGALSTIDRDIGFTIIKNKTDNHVVHHLFPSIPRYHAHEATEAIKPILAIANCNTMAVAKFNPETNSNITWLMAASLGEKNSSKLIENLPNIGGKEKKAVGMRGKQ</sequence>
<evidence type="ECO:0000313" key="6">
    <source>
        <dbReference type="EMBL" id="PWA68510.1"/>
    </source>
</evidence>
<evidence type="ECO:0000256" key="1">
    <source>
        <dbReference type="ARBA" id="ARBA00004370"/>
    </source>
</evidence>
<accession>A0A2U1N4S3</accession>
<keyword evidence="4" id="KW-0812">Transmembrane</keyword>
<reference evidence="6 7" key="1">
    <citation type="journal article" date="2018" name="Mol. Plant">
        <title>The genome of Artemisia annua provides insight into the evolution of Asteraceae family and artemisinin biosynthesis.</title>
        <authorList>
            <person name="Shen Q."/>
            <person name="Zhang L."/>
            <person name="Liao Z."/>
            <person name="Wang S."/>
            <person name="Yan T."/>
            <person name="Shi P."/>
            <person name="Liu M."/>
            <person name="Fu X."/>
            <person name="Pan Q."/>
            <person name="Wang Y."/>
            <person name="Lv Z."/>
            <person name="Lu X."/>
            <person name="Zhang F."/>
            <person name="Jiang W."/>
            <person name="Ma Y."/>
            <person name="Chen M."/>
            <person name="Hao X."/>
            <person name="Li L."/>
            <person name="Tang Y."/>
            <person name="Lv G."/>
            <person name="Zhou Y."/>
            <person name="Sun X."/>
            <person name="Brodelius P.E."/>
            <person name="Rose J.K.C."/>
            <person name="Tang K."/>
        </authorList>
    </citation>
    <scope>NUCLEOTIDE SEQUENCE [LARGE SCALE GENOMIC DNA]</scope>
    <source>
        <strain evidence="7">cv. Huhao1</strain>
        <tissue evidence="6">Leaf</tissue>
    </source>
</reference>
<comment type="caution">
    <text evidence="6">The sequence shown here is derived from an EMBL/GenBank/DDBJ whole genome shotgun (WGS) entry which is preliminary data.</text>
</comment>
<feature type="transmembrane region" description="Helical" evidence="4">
    <location>
        <begin position="65"/>
        <end position="81"/>
    </location>
</feature>
<dbReference type="InterPro" id="IPR012171">
    <property type="entry name" value="Fatty_acid_desaturase"/>
</dbReference>
<dbReference type="PANTHER" id="PTHR32100">
    <property type="entry name" value="OMEGA-6 FATTY ACID DESATURASE, CHLOROPLASTIC"/>
    <property type="match status" value="1"/>
</dbReference>
<evidence type="ECO:0000259" key="5">
    <source>
        <dbReference type="Pfam" id="PF00487"/>
    </source>
</evidence>
<dbReference type="STRING" id="35608.A0A2U1N4S3"/>
<comment type="similarity">
    <text evidence="2">Belongs to the fatty acid desaturase type 1 family.</text>
</comment>
<feature type="domain" description="Fatty acid desaturase" evidence="5">
    <location>
        <begin position="75"/>
        <end position="327"/>
    </location>
</feature>
<dbReference type="GO" id="GO:0016020">
    <property type="term" value="C:membrane"/>
    <property type="evidence" value="ECO:0007669"/>
    <property type="project" value="UniProtKB-SubCell"/>
</dbReference>
<dbReference type="Proteomes" id="UP000245207">
    <property type="component" value="Unassembled WGS sequence"/>
</dbReference>
<name>A0A2U1N4S3_ARTAN</name>